<feature type="region of interest" description="Disordered" evidence="3">
    <location>
        <begin position="232"/>
        <end position="254"/>
    </location>
</feature>
<evidence type="ECO:0000256" key="1">
    <source>
        <dbReference type="ARBA" id="ARBA00022729"/>
    </source>
</evidence>
<dbReference type="PANTHER" id="PTHR46809">
    <property type="entry name" value="STROMAL CELL-DERIVED FACTOR 2-LIKE PROTEIN"/>
    <property type="match status" value="1"/>
</dbReference>
<dbReference type="InterPro" id="IPR036300">
    <property type="entry name" value="MIR_dom_sf"/>
</dbReference>
<proteinExistence type="predicted"/>
<sequence>AVHLSKSARIVNTVPEIMATWEAAVAAIVLLAVCHGSKDTLMKDYPAVTYFSAPQIIHNDNKFRLHSHAINYGNSPGSGQQSVTGFDQAHHENLFQIVAAYGKPAIPTGTNISCGSTIRLKHVGTQKFLHSHLHKSPLSQNQEVSCFGNDAGSDSGDNWKVVCSETFWGRKTVVEFLHVDTQKYLAMKQNSMYTNANCPQCPIIGQLEVFCQGQSNRDTKFKAAEGIYHRLPTQDDVEVEDDDDSSGENYERDL</sequence>
<dbReference type="EMBL" id="HACM01008786">
    <property type="protein sequence ID" value="CRZ09228.1"/>
    <property type="molecule type" value="Transcribed_RNA"/>
</dbReference>
<dbReference type="CDD" id="cd23279">
    <property type="entry name" value="beta-trefoil_MIR_SDF2-like"/>
    <property type="match status" value="1"/>
</dbReference>
<dbReference type="Gene3D" id="2.80.10.50">
    <property type="match status" value="1"/>
</dbReference>
<feature type="non-terminal residue" evidence="5">
    <location>
        <position position="1"/>
    </location>
</feature>
<keyword evidence="1" id="KW-0732">Signal</keyword>
<protein>
    <recommendedName>
        <fullName evidence="4">MIR domain-containing protein</fullName>
    </recommendedName>
</protein>
<dbReference type="AlphaFoldDB" id="A0A0H5R504"/>
<dbReference type="SUPFAM" id="SSF82109">
    <property type="entry name" value="MIR domain"/>
    <property type="match status" value="1"/>
</dbReference>
<dbReference type="SMART" id="SM00472">
    <property type="entry name" value="MIR"/>
    <property type="match status" value="3"/>
</dbReference>
<name>A0A0H5R504_9EUKA</name>
<accession>A0A0H5R504</accession>
<evidence type="ECO:0000313" key="5">
    <source>
        <dbReference type="EMBL" id="CRZ09228.1"/>
    </source>
</evidence>
<dbReference type="PROSITE" id="PS50919">
    <property type="entry name" value="MIR"/>
    <property type="match status" value="1"/>
</dbReference>
<dbReference type="InterPro" id="IPR016093">
    <property type="entry name" value="MIR_motif"/>
</dbReference>
<feature type="domain" description="MIR" evidence="4">
    <location>
        <begin position="109"/>
        <end position="164"/>
    </location>
</feature>
<evidence type="ECO:0000259" key="4">
    <source>
        <dbReference type="PROSITE" id="PS50919"/>
    </source>
</evidence>
<feature type="compositionally biased region" description="Acidic residues" evidence="3">
    <location>
        <begin position="235"/>
        <end position="246"/>
    </location>
</feature>
<evidence type="ECO:0000256" key="3">
    <source>
        <dbReference type="SAM" id="MobiDB-lite"/>
    </source>
</evidence>
<dbReference type="Pfam" id="PF02815">
    <property type="entry name" value="MIR"/>
    <property type="match status" value="1"/>
</dbReference>
<dbReference type="PANTHER" id="PTHR46809:SF2">
    <property type="entry name" value="GH21273P"/>
    <property type="match status" value="1"/>
</dbReference>
<keyword evidence="2" id="KW-0677">Repeat</keyword>
<evidence type="ECO:0000256" key="2">
    <source>
        <dbReference type="ARBA" id="ARBA00022737"/>
    </source>
</evidence>
<organism evidence="5">
    <name type="scientific">Spongospora subterranea</name>
    <dbReference type="NCBI Taxonomy" id="70186"/>
    <lineage>
        <taxon>Eukaryota</taxon>
        <taxon>Sar</taxon>
        <taxon>Rhizaria</taxon>
        <taxon>Endomyxa</taxon>
        <taxon>Phytomyxea</taxon>
        <taxon>Plasmodiophorida</taxon>
        <taxon>Plasmodiophoridae</taxon>
        <taxon>Spongospora</taxon>
    </lineage>
</organism>
<reference evidence="5" key="1">
    <citation type="submission" date="2015-04" db="EMBL/GenBank/DDBJ databases">
        <title>The genome sequence of the plant pathogenic Rhizarian Plasmodiophora brassicae reveals insights in its biotrophic life cycle and the origin of chitin synthesis.</title>
        <authorList>
            <person name="Schwelm A."/>
            <person name="Fogelqvist J."/>
            <person name="Knaust A."/>
            <person name="Julke S."/>
            <person name="Lilja T."/>
            <person name="Dhandapani V."/>
            <person name="Bonilla-Rosso G."/>
            <person name="Karlsson M."/>
            <person name="Shevchenko A."/>
            <person name="Choi S.R."/>
            <person name="Kim H.G."/>
            <person name="Park J.Y."/>
            <person name="Lim Y.P."/>
            <person name="Ludwig-Muller J."/>
            <person name="Dixelius C."/>
        </authorList>
    </citation>
    <scope>NUCLEOTIDE SEQUENCE</scope>
    <source>
        <tissue evidence="5">Potato root galls</tissue>
    </source>
</reference>